<keyword evidence="1" id="KW-0649">Protein kinase inhibitor</keyword>
<name>A0A8S0VD75_OLEEU</name>
<dbReference type="OrthoDB" id="1933617at2759"/>
<dbReference type="GO" id="GO:0005634">
    <property type="term" value="C:nucleus"/>
    <property type="evidence" value="ECO:0007669"/>
    <property type="project" value="TreeGrafter"/>
</dbReference>
<feature type="compositionally biased region" description="Basic and acidic residues" evidence="3">
    <location>
        <begin position="127"/>
        <end position="137"/>
    </location>
</feature>
<dbReference type="GO" id="GO:0004860">
    <property type="term" value="F:protein kinase inhibitor activity"/>
    <property type="evidence" value="ECO:0007669"/>
    <property type="project" value="UniProtKB-KW"/>
</dbReference>
<evidence type="ECO:0000256" key="2">
    <source>
        <dbReference type="ARBA" id="ARBA00023306"/>
    </source>
</evidence>
<keyword evidence="2" id="KW-0131">Cell cycle</keyword>
<sequence>MSSKNDPIKEDQEEEDKIPKENKLSQSRLENIDSCQQEDERKNPEDETDYKEEEESKILCLGESEVAEDDDGFKTPTSLDHRIPAMTQCPPAPKKMLPEPSLKRKVSPPRFDVSDAEVESIFSPISEDLKLKKPRRDDDEDEDD</sequence>
<evidence type="ECO:0000256" key="3">
    <source>
        <dbReference type="SAM" id="MobiDB-lite"/>
    </source>
</evidence>
<feature type="compositionally biased region" description="Acidic residues" evidence="3">
    <location>
        <begin position="46"/>
        <end position="55"/>
    </location>
</feature>
<dbReference type="PANTHER" id="PTHR33142:SF65">
    <property type="entry name" value="CYCLIN-DEPENDENT PROTEIN KINASE INHIBITOR SMR2-LIKE"/>
    <property type="match status" value="1"/>
</dbReference>
<feature type="compositionally biased region" description="Polar residues" evidence="3">
    <location>
        <begin position="24"/>
        <end position="35"/>
    </location>
</feature>
<accession>A0A8S0VD75</accession>
<protein>
    <submittedName>
        <fullName evidence="4">Uncharacterized protein</fullName>
    </submittedName>
</protein>
<dbReference type="Proteomes" id="UP000594638">
    <property type="component" value="Unassembled WGS sequence"/>
</dbReference>
<organism evidence="4 5">
    <name type="scientific">Olea europaea subsp. europaea</name>
    <dbReference type="NCBI Taxonomy" id="158383"/>
    <lineage>
        <taxon>Eukaryota</taxon>
        <taxon>Viridiplantae</taxon>
        <taxon>Streptophyta</taxon>
        <taxon>Embryophyta</taxon>
        <taxon>Tracheophyta</taxon>
        <taxon>Spermatophyta</taxon>
        <taxon>Magnoliopsida</taxon>
        <taxon>eudicotyledons</taxon>
        <taxon>Gunneridae</taxon>
        <taxon>Pentapetalae</taxon>
        <taxon>asterids</taxon>
        <taxon>lamiids</taxon>
        <taxon>Lamiales</taxon>
        <taxon>Oleaceae</taxon>
        <taxon>Oleeae</taxon>
        <taxon>Olea</taxon>
    </lineage>
</organism>
<dbReference type="PANTHER" id="PTHR33142">
    <property type="entry name" value="CYCLIN-DEPENDENT PROTEIN KINASE INHIBITOR SMR13"/>
    <property type="match status" value="1"/>
</dbReference>
<gene>
    <name evidence="4" type="ORF">OLEA9_A077414</name>
</gene>
<comment type="caution">
    <text evidence="4">The sequence shown here is derived from an EMBL/GenBank/DDBJ whole genome shotgun (WGS) entry which is preliminary data.</text>
</comment>
<dbReference type="InterPro" id="IPR040389">
    <property type="entry name" value="SMR"/>
</dbReference>
<dbReference type="AlphaFoldDB" id="A0A8S0VD75"/>
<evidence type="ECO:0000256" key="1">
    <source>
        <dbReference type="ARBA" id="ARBA00023013"/>
    </source>
</evidence>
<evidence type="ECO:0000313" key="4">
    <source>
        <dbReference type="EMBL" id="CAA3029684.1"/>
    </source>
</evidence>
<evidence type="ECO:0000313" key="5">
    <source>
        <dbReference type="Proteomes" id="UP000594638"/>
    </source>
</evidence>
<feature type="compositionally biased region" description="Basic and acidic residues" evidence="3">
    <location>
        <begin position="1"/>
        <end position="10"/>
    </location>
</feature>
<proteinExistence type="predicted"/>
<keyword evidence="5" id="KW-1185">Reference proteome</keyword>
<reference evidence="4 5" key="1">
    <citation type="submission" date="2019-12" db="EMBL/GenBank/DDBJ databases">
        <authorList>
            <person name="Alioto T."/>
            <person name="Alioto T."/>
            <person name="Gomez Garrido J."/>
        </authorList>
    </citation>
    <scope>NUCLEOTIDE SEQUENCE [LARGE SCALE GENOMIC DNA]</scope>
</reference>
<dbReference type="GO" id="GO:0032875">
    <property type="term" value="P:regulation of DNA endoreduplication"/>
    <property type="evidence" value="ECO:0007669"/>
    <property type="project" value="InterPro"/>
</dbReference>
<dbReference type="Gramene" id="OE9A077414T1">
    <property type="protein sequence ID" value="OE9A077414C1"/>
    <property type="gene ID" value="OE9A077414"/>
</dbReference>
<dbReference type="EMBL" id="CACTIH010009325">
    <property type="protein sequence ID" value="CAA3029684.1"/>
    <property type="molecule type" value="Genomic_DNA"/>
</dbReference>
<feature type="region of interest" description="Disordered" evidence="3">
    <location>
        <begin position="1"/>
        <end position="144"/>
    </location>
</feature>